<dbReference type="OrthoDB" id="182039at2"/>
<dbReference type="PANTHER" id="PTHR11895">
    <property type="entry name" value="TRANSAMIDASE"/>
    <property type="match status" value="1"/>
</dbReference>
<reference evidence="3 4" key="1">
    <citation type="submission" date="2019-03" db="EMBL/GenBank/DDBJ databases">
        <authorList>
            <person name="Gonzalez-Pimentel J.L."/>
        </authorList>
    </citation>
    <scope>NUCLEOTIDE SEQUENCE [LARGE SCALE GENOMIC DNA]</scope>
    <source>
        <strain evidence="3 4">JCM 31289</strain>
    </source>
</reference>
<feature type="region of interest" description="Disordered" evidence="1">
    <location>
        <begin position="1"/>
        <end position="22"/>
    </location>
</feature>
<dbReference type="PANTHER" id="PTHR11895:SF67">
    <property type="entry name" value="AMIDASE DOMAIN-CONTAINING PROTEIN"/>
    <property type="match status" value="1"/>
</dbReference>
<dbReference type="Pfam" id="PF01425">
    <property type="entry name" value="Amidase"/>
    <property type="match status" value="1"/>
</dbReference>
<organism evidence="3 4">
    <name type="scientific">Streptomyces palmae</name>
    <dbReference type="NCBI Taxonomy" id="1701085"/>
    <lineage>
        <taxon>Bacteria</taxon>
        <taxon>Bacillati</taxon>
        <taxon>Actinomycetota</taxon>
        <taxon>Actinomycetes</taxon>
        <taxon>Kitasatosporales</taxon>
        <taxon>Streptomycetaceae</taxon>
        <taxon>Streptomyces</taxon>
    </lineage>
</organism>
<name>A0A4Z0HGK9_9ACTN</name>
<proteinExistence type="predicted"/>
<evidence type="ECO:0000259" key="2">
    <source>
        <dbReference type="Pfam" id="PF01425"/>
    </source>
</evidence>
<gene>
    <name evidence="3" type="ORF">E4099_01815</name>
</gene>
<feature type="region of interest" description="Disordered" evidence="1">
    <location>
        <begin position="432"/>
        <end position="455"/>
    </location>
</feature>
<evidence type="ECO:0000313" key="4">
    <source>
        <dbReference type="Proteomes" id="UP000297948"/>
    </source>
</evidence>
<feature type="compositionally biased region" description="Low complexity" evidence="1">
    <location>
        <begin position="432"/>
        <end position="445"/>
    </location>
</feature>
<accession>A0A4Z0HGK9</accession>
<dbReference type="EMBL" id="SRID01000007">
    <property type="protein sequence ID" value="TGB18466.1"/>
    <property type="molecule type" value="Genomic_DNA"/>
</dbReference>
<protein>
    <submittedName>
        <fullName evidence="3">Amidase</fullName>
    </submittedName>
</protein>
<dbReference type="Gene3D" id="3.90.1300.10">
    <property type="entry name" value="Amidase signature (AS) domain"/>
    <property type="match status" value="1"/>
</dbReference>
<evidence type="ECO:0000313" key="3">
    <source>
        <dbReference type="EMBL" id="TGB18466.1"/>
    </source>
</evidence>
<evidence type="ECO:0000256" key="1">
    <source>
        <dbReference type="SAM" id="MobiDB-lite"/>
    </source>
</evidence>
<keyword evidence="4" id="KW-1185">Reference proteome</keyword>
<dbReference type="SUPFAM" id="SSF75304">
    <property type="entry name" value="Amidase signature (AS) enzymes"/>
    <property type="match status" value="1"/>
</dbReference>
<sequence length="455" mass="47759">MAPDSNDQAGHSPEDRGLRPAETPMTAADRLCDRIEAVDAEILAFLPEPGRRARLRAEARALAERDTAFDRLPLYGVPVAIKDIVRVAGLPTRAGSELPAELLDGPQAPLVDRLRAAGALVAGKTVTAEFAGTAPGPTRNPHHLGHTPGGSSSGSAAAVAAGMVPLAIGTQTVGSVIRPAAYCGVIGFKPGYDRVPTEGVIPNVPSLDTVGLFAADLELATRAAGVLCDRWQQPAPTTPRPRLAVPEGPYLGRAEPAALAAFEEHTARLAAAGHEILRVPFLDDLAQVEADQYTVNRFETARVHADWFARHGDRYRPQTAAAIRQGQAVDPDDYTRALRARERFRDRLRQVMADRGIDLWLTPAATGPAPRGLESTGSGAMCLPWSYAGVPALALPAGPAPDGLPLGVQCVAASGADERLLAWAPDLLAALTPPGGTPRPRLGAAHLPHPSGERG</sequence>
<dbReference type="RefSeq" id="WP_135337104.1">
    <property type="nucleotide sequence ID" value="NZ_JBHLTX010000070.1"/>
</dbReference>
<dbReference type="InterPro" id="IPR023631">
    <property type="entry name" value="Amidase_dom"/>
</dbReference>
<dbReference type="InterPro" id="IPR036928">
    <property type="entry name" value="AS_sf"/>
</dbReference>
<feature type="domain" description="Amidase" evidence="2">
    <location>
        <begin position="30"/>
        <end position="421"/>
    </location>
</feature>
<comment type="caution">
    <text evidence="3">The sequence shown here is derived from an EMBL/GenBank/DDBJ whole genome shotgun (WGS) entry which is preliminary data.</text>
</comment>
<dbReference type="GO" id="GO:0003824">
    <property type="term" value="F:catalytic activity"/>
    <property type="evidence" value="ECO:0007669"/>
    <property type="project" value="InterPro"/>
</dbReference>
<dbReference type="InterPro" id="IPR000120">
    <property type="entry name" value="Amidase"/>
</dbReference>
<feature type="region of interest" description="Disordered" evidence="1">
    <location>
        <begin position="131"/>
        <end position="155"/>
    </location>
</feature>
<dbReference type="Proteomes" id="UP000297948">
    <property type="component" value="Unassembled WGS sequence"/>
</dbReference>
<dbReference type="AlphaFoldDB" id="A0A4Z0HGK9"/>